<proteinExistence type="predicted"/>
<organism evidence="1 2">
    <name type="scientific">Prochlorothrix hollandica PCC 9006 = CALU 1027</name>
    <dbReference type="NCBI Taxonomy" id="317619"/>
    <lineage>
        <taxon>Bacteria</taxon>
        <taxon>Bacillati</taxon>
        <taxon>Cyanobacteriota</taxon>
        <taxon>Cyanophyceae</taxon>
        <taxon>Prochlorotrichales</taxon>
        <taxon>Prochlorotrichaceae</taxon>
        <taxon>Prochlorothrix</taxon>
    </lineage>
</organism>
<name>A0A0M2Q122_PROHO</name>
<dbReference type="AlphaFoldDB" id="A0A0M2Q122"/>
<dbReference type="EMBL" id="AJTX02000002">
    <property type="protein sequence ID" value="KKJ01008.1"/>
    <property type="molecule type" value="Genomic_DNA"/>
</dbReference>
<evidence type="ECO:0000313" key="1">
    <source>
        <dbReference type="EMBL" id="KKJ01008.1"/>
    </source>
</evidence>
<dbReference type="eggNOG" id="ENOG5030EQF">
    <property type="taxonomic scope" value="Bacteria"/>
</dbReference>
<sequence>MLRLNLSSLSLSDLHQCVQLEEIDFPWEAELKPETVPLTALEQQQIQQVLLHIVQEKVHLFNEATIWARAIYPLMMLAEQGQVRAWAEVAVAASYGHFYLEGVVDGVLGQSVWGRLETPYLVMVEATRGVAGHNPVFQLYGQLLAAAQMNWGSGYGNGADPQTVFGCYTIADTWTFVRARVTGLESERPRLQVMASREYGEKTEAVAIVQILKAIVGYCLTQPLSHPPARFM</sequence>
<evidence type="ECO:0000313" key="2">
    <source>
        <dbReference type="Proteomes" id="UP000034681"/>
    </source>
</evidence>
<comment type="caution">
    <text evidence="1">The sequence shown here is derived from an EMBL/GenBank/DDBJ whole genome shotgun (WGS) entry which is preliminary data.</text>
</comment>
<dbReference type="Proteomes" id="UP000034681">
    <property type="component" value="Unassembled WGS sequence"/>
</dbReference>
<reference evidence="1" key="1">
    <citation type="submission" date="2012-04" db="EMBL/GenBank/DDBJ databases">
        <authorList>
            <person name="Borisov I.G."/>
            <person name="Ivanikova N.V."/>
            <person name="Pinevich A.V."/>
        </authorList>
    </citation>
    <scope>NUCLEOTIDE SEQUENCE</scope>
    <source>
        <strain evidence="1">CALU 1027</strain>
    </source>
</reference>
<accession>A0A0M2Q122</accession>
<protein>
    <submittedName>
        <fullName evidence="1">Uncharacterized protein</fullName>
    </submittedName>
</protein>
<keyword evidence="2" id="KW-1185">Reference proteome</keyword>
<gene>
    <name evidence="1" type="ORF">PROH_00820</name>
</gene>